<dbReference type="AlphaFoldDB" id="A0A063C0B4"/>
<dbReference type="EMBL" id="BBTG02000028">
    <property type="protein sequence ID" value="GAO17331.1"/>
    <property type="molecule type" value="Genomic_DNA"/>
</dbReference>
<keyword evidence="3" id="KW-1185">Reference proteome</keyword>
<organism evidence="1 4">
    <name type="scientific">Ustilaginoidea virens</name>
    <name type="common">Rice false smut fungus</name>
    <name type="synonym">Villosiclava virens</name>
    <dbReference type="NCBI Taxonomy" id="1159556"/>
    <lineage>
        <taxon>Eukaryota</taxon>
        <taxon>Fungi</taxon>
        <taxon>Dikarya</taxon>
        <taxon>Ascomycota</taxon>
        <taxon>Pezizomycotina</taxon>
        <taxon>Sordariomycetes</taxon>
        <taxon>Hypocreomycetidae</taxon>
        <taxon>Hypocreales</taxon>
        <taxon>Clavicipitaceae</taxon>
        <taxon>Ustilaginoidea</taxon>
    </lineage>
</organism>
<reference evidence="4" key="2">
    <citation type="journal article" date="2016" name="Genome Announc.">
        <title>Genome sequence of Ustilaginoidea virens IPU010, a rice pathogenic fungus causing false smut.</title>
        <authorList>
            <person name="Kumagai T."/>
            <person name="Ishii T."/>
            <person name="Terai G."/>
            <person name="Umemura M."/>
            <person name="Machida M."/>
            <person name="Asai K."/>
        </authorList>
    </citation>
    <scope>NUCLEOTIDE SEQUENCE [LARGE SCALE GENOMIC DNA]</scope>
    <source>
        <strain evidence="4">IPU010</strain>
    </source>
</reference>
<reference evidence="2" key="3">
    <citation type="submission" date="2020-03" db="EMBL/GenBank/DDBJ databases">
        <title>A mixture of massive structural variations and highly conserved coding sequences in Ustilaginoidea virens genome.</title>
        <authorList>
            <person name="Zhang K."/>
            <person name="Zhao Z."/>
            <person name="Zhang Z."/>
            <person name="Li Y."/>
            <person name="Hsiang T."/>
            <person name="Sun W."/>
        </authorList>
    </citation>
    <scope>NUCLEOTIDE SEQUENCE</scope>
    <source>
        <strain evidence="2">UV-8b</strain>
    </source>
</reference>
<dbReference type="Proteomes" id="UP000027002">
    <property type="component" value="Chromosome 4"/>
</dbReference>
<dbReference type="OrthoDB" id="5243788at2759"/>
<evidence type="ECO:0000313" key="1">
    <source>
        <dbReference type="EMBL" id="GAO17331.1"/>
    </source>
</evidence>
<dbReference type="GeneID" id="66066338"/>
<evidence type="ECO:0000313" key="3">
    <source>
        <dbReference type="Proteomes" id="UP000027002"/>
    </source>
</evidence>
<name>A0A063C0B4_USTVR</name>
<dbReference type="Proteomes" id="UP000054053">
    <property type="component" value="Unassembled WGS sequence"/>
</dbReference>
<sequence>MPEQKKPSEPKKMAAVTVIANPLAKANDKVLIFQSGDVNLALRVSSRSLIDFNARASMGPKSTEVVGHKLTVPSQLVSMVYQDTVTVYGITGQEVADLKVEMLSPVQACVGENGLKPITGVLAGCAQPDGERGWLYFITKDDDGNTKIGEWVLSEQGPKMNYLDLADFSPDTNLYAVYDEAQKKRWLILQQSDDTVIIYDPANNKKFDVSESDTRVMSNTPLAVTIIPGNEEKKRECRIVIYFVSVLDKKLKKKRLLSANAVLGGKTITFEEPEEQPRVVKSSDDSETVVKDWAGLSAYLDTPRERVVVFGLTTKEEGREATFQAIQHPWKRLTDSK</sequence>
<dbReference type="RefSeq" id="XP_042998991.1">
    <property type="nucleotide sequence ID" value="XM_043143058.1"/>
</dbReference>
<dbReference type="EMBL" id="CP072756">
    <property type="protein sequence ID" value="QUC21318.1"/>
    <property type="molecule type" value="Genomic_DNA"/>
</dbReference>
<proteinExistence type="predicted"/>
<dbReference type="HOGENOM" id="CLU_824384_0_0_1"/>
<dbReference type="KEGG" id="uvi:66066338"/>
<reference evidence="1" key="1">
    <citation type="journal article" date="2016" name="Genome Announc.">
        <title>Genome Sequence of Ustilaginoidea virens IPU010, a Rice Pathogenic Fungus Causing False Smut.</title>
        <authorList>
            <person name="Kumagai T."/>
            <person name="Ishii T."/>
            <person name="Terai G."/>
            <person name="Umemura M."/>
            <person name="Machida M."/>
            <person name="Asai K."/>
        </authorList>
    </citation>
    <scope>NUCLEOTIDE SEQUENCE [LARGE SCALE GENOMIC DNA]</scope>
    <source>
        <strain evidence="1">IPU010</strain>
    </source>
</reference>
<evidence type="ECO:0000313" key="4">
    <source>
        <dbReference type="Proteomes" id="UP000054053"/>
    </source>
</evidence>
<protein>
    <submittedName>
        <fullName evidence="1">Uncharacterized protein</fullName>
    </submittedName>
</protein>
<accession>A0A063C0B4</accession>
<gene>
    <name evidence="2" type="ORF">UV8b_05561</name>
    <name evidence="1" type="ORF">UVI_02044880</name>
</gene>
<evidence type="ECO:0000313" key="2">
    <source>
        <dbReference type="EMBL" id="QUC21318.1"/>
    </source>
</evidence>